<feature type="repeat" description="PPR" evidence="2">
    <location>
        <begin position="73"/>
        <end position="107"/>
    </location>
</feature>
<dbReference type="InterPro" id="IPR046848">
    <property type="entry name" value="E_motif"/>
</dbReference>
<dbReference type="Pfam" id="PF20431">
    <property type="entry name" value="E_motif"/>
    <property type="match status" value="1"/>
</dbReference>
<reference evidence="3 4" key="1">
    <citation type="journal article" date="2022" name="Nat. Plants">
        <title>Genomes of leafy and leafless Platanthera orchids illuminate the evolution of mycoheterotrophy.</title>
        <authorList>
            <person name="Li M.H."/>
            <person name="Liu K.W."/>
            <person name="Li Z."/>
            <person name="Lu H.C."/>
            <person name="Ye Q.L."/>
            <person name="Zhang D."/>
            <person name="Wang J.Y."/>
            <person name="Li Y.F."/>
            <person name="Zhong Z.M."/>
            <person name="Liu X."/>
            <person name="Yu X."/>
            <person name="Liu D.K."/>
            <person name="Tu X.D."/>
            <person name="Liu B."/>
            <person name="Hao Y."/>
            <person name="Liao X.Y."/>
            <person name="Jiang Y.T."/>
            <person name="Sun W.H."/>
            <person name="Chen J."/>
            <person name="Chen Y.Q."/>
            <person name="Ai Y."/>
            <person name="Zhai J.W."/>
            <person name="Wu S.S."/>
            <person name="Zhou Z."/>
            <person name="Hsiao Y.Y."/>
            <person name="Wu W.L."/>
            <person name="Chen Y.Y."/>
            <person name="Lin Y.F."/>
            <person name="Hsu J.L."/>
            <person name="Li C.Y."/>
            <person name="Wang Z.W."/>
            <person name="Zhao X."/>
            <person name="Zhong W.Y."/>
            <person name="Ma X.K."/>
            <person name="Ma L."/>
            <person name="Huang J."/>
            <person name="Chen G.Z."/>
            <person name="Huang M.Z."/>
            <person name="Huang L."/>
            <person name="Peng D.H."/>
            <person name="Luo Y.B."/>
            <person name="Zou S.Q."/>
            <person name="Chen S.P."/>
            <person name="Lan S."/>
            <person name="Tsai W.C."/>
            <person name="Van de Peer Y."/>
            <person name="Liu Z.J."/>
        </authorList>
    </citation>
    <scope>NUCLEOTIDE SEQUENCE [LARGE SCALE GENOMIC DNA]</scope>
    <source>
        <strain evidence="3">Lor287</strain>
    </source>
</reference>
<keyword evidence="4" id="KW-1185">Reference proteome</keyword>
<dbReference type="InterPro" id="IPR002885">
    <property type="entry name" value="PPR_rpt"/>
</dbReference>
<dbReference type="InterPro" id="IPR046960">
    <property type="entry name" value="PPR_At4g14850-like_plant"/>
</dbReference>
<comment type="caution">
    <text evidence="3">The sequence shown here is derived from an EMBL/GenBank/DDBJ whole genome shotgun (WGS) entry which is preliminary data.</text>
</comment>
<dbReference type="Proteomes" id="UP001418222">
    <property type="component" value="Unassembled WGS sequence"/>
</dbReference>
<dbReference type="EMBL" id="JBBWWQ010000009">
    <property type="protein sequence ID" value="KAK8938426.1"/>
    <property type="molecule type" value="Genomic_DNA"/>
</dbReference>
<evidence type="ECO:0000313" key="3">
    <source>
        <dbReference type="EMBL" id="KAK8938426.1"/>
    </source>
</evidence>
<organism evidence="3 4">
    <name type="scientific">Platanthera zijinensis</name>
    <dbReference type="NCBI Taxonomy" id="2320716"/>
    <lineage>
        <taxon>Eukaryota</taxon>
        <taxon>Viridiplantae</taxon>
        <taxon>Streptophyta</taxon>
        <taxon>Embryophyta</taxon>
        <taxon>Tracheophyta</taxon>
        <taxon>Spermatophyta</taxon>
        <taxon>Magnoliopsida</taxon>
        <taxon>Liliopsida</taxon>
        <taxon>Asparagales</taxon>
        <taxon>Orchidaceae</taxon>
        <taxon>Orchidoideae</taxon>
        <taxon>Orchideae</taxon>
        <taxon>Orchidinae</taxon>
        <taxon>Platanthera</taxon>
    </lineage>
</organism>
<gene>
    <name evidence="3" type="primary">PCMP-E21</name>
    <name evidence="3" type="ORF">KSP39_PZI011671</name>
</gene>
<evidence type="ECO:0000313" key="4">
    <source>
        <dbReference type="Proteomes" id="UP001418222"/>
    </source>
</evidence>
<keyword evidence="1" id="KW-0677">Repeat</keyword>
<sequence length="462" mass="50006">MRIPALQYRTNPKHQDPFGYISGLAFQSISSSGGPDFAGDLATASAVRLQSCAHPPELARIHALVLRRGLLILSFHWNSLMRSYLRLSIPGAALRLFVQMTRSGVSPDHYSLPIALKAAFTSFAFSVGRQLHSVATKNGLAHDEFTESGILSAYAKFGEFAPARQLFDESPNPKLGSWNALISSYAQAGHCREAVDLFVDLRRSGEIPDDMTMVSVASAGGSLGDIVLAAQIHRCAIQASGTNAGRLDLMISNSLIDMYAKCGRTDIAFKIFDRMLERDVSSWTSMIMALTMQGNPWPALELFRKMAGDGVAPNHVTMVAVLSACSHAGLVEEGMMHFQSIVQGKMSGVEAVPAHYGCVADMLGKVGRVGEAADIVERMPWPANAVVWGALLGACEKHGEVRIGERAAEKLLELEPWNDGVYVVLSNIYAGAAMWAEVERVRGLMRHMNVGKIPGFSLGVNF</sequence>
<dbReference type="PANTHER" id="PTHR47926">
    <property type="entry name" value="PENTATRICOPEPTIDE REPEAT-CONTAINING PROTEIN"/>
    <property type="match status" value="1"/>
</dbReference>
<dbReference type="PROSITE" id="PS51375">
    <property type="entry name" value="PPR"/>
    <property type="match status" value="3"/>
</dbReference>
<proteinExistence type="predicted"/>
<dbReference type="FunFam" id="1.25.40.10:FF:000090">
    <property type="entry name" value="Pentatricopeptide repeat-containing protein, chloroplastic"/>
    <property type="match status" value="1"/>
</dbReference>
<feature type="repeat" description="PPR" evidence="2">
    <location>
        <begin position="174"/>
        <end position="208"/>
    </location>
</feature>
<dbReference type="GO" id="GO:0003723">
    <property type="term" value="F:RNA binding"/>
    <property type="evidence" value="ECO:0007669"/>
    <property type="project" value="InterPro"/>
</dbReference>
<dbReference type="InterPro" id="IPR011990">
    <property type="entry name" value="TPR-like_helical_dom_sf"/>
</dbReference>
<protein>
    <submittedName>
        <fullName evidence="3">Pentatricopeptide repeat-containing protein</fullName>
    </submittedName>
</protein>
<name>A0AAP0G5G7_9ASPA</name>
<dbReference type="NCBIfam" id="TIGR00756">
    <property type="entry name" value="PPR"/>
    <property type="match status" value="3"/>
</dbReference>
<feature type="repeat" description="PPR" evidence="2">
    <location>
        <begin position="248"/>
        <end position="282"/>
    </location>
</feature>
<evidence type="ECO:0000256" key="2">
    <source>
        <dbReference type="PROSITE-ProRule" id="PRU00708"/>
    </source>
</evidence>
<dbReference type="Gene3D" id="1.25.40.10">
    <property type="entry name" value="Tetratricopeptide repeat domain"/>
    <property type="match status" value="4"/>
</dbReference>
<dbReference type="AlphaFoldDB" id="A0AAP0G5G7"/>
<dbReference type="Pfam" id="PF01535">
    <property type="entry name" value="PPR"/>
    <property type="match status" value="4"/>
</dbReference>
<dbReference type="PANTHER" id="PTHR47926:SF491">
    <property type="entry name" value="(WILD MALAYSIAN BANANA) HYPOTHETICAL PROTEIN"/>
    <property type="match status" value="1"/>
</dbReference>
<accession>A0AAP0G5G7</accession>
<dbReference type="GO" id="GO:0009451">
    <property type="term" value="P:RNA modification"/>
    <property type="evidence" value="ECO:0007669"/>
    <property type="project" value="InterPro"/>
</dbReference>
<evidence type="ECO:0000256" key="1">
    <source>
        <dbReference type="ARBA" id="ARBA00022737"/>
    </source>
</evidence>